<dbReference type="STRING" id="195064.SAMN05421721_107100"/>
<dbReference type="GO" id="GO:0016853">
    <property type="term" value="F:isomerase activity"/>
    <property type="evidence" value="ECO:0007669"/>
    <property type="project" value="UniProtKB-KW"/>
</dbReference>
<comment type="pathway">
    <text evidence="3 8">Cofactor biosynthesis; tetrahydrofolate biosynthesis; 2-amino-4-hydroxy-6-hydroxymethyl-7,8-dihydropteridine diphosphate from 7,8-dihydroneopterin triphosphate: step 3/4.</text>
</comment>
<dbReference type="GO" id="GO:0005737">
    <property type="term" value="C:cytoplasm"/>
    <property type="evidence" value="ECO:0007669"/>
    <property type="project" value="TreeGrafter"/>
</dbReference>
<dbReference type="FunFam" id="3.30.1130.10:FF:000002">
    <property type="entry name" value="7,8-dihydroneopterin aldolase"/>
    <property type="match status" value="1"/>
</dbReference>
<evidence type="ECO:0000256" key="2">
    <source>
        <dbReference type="ARBA" id="ARBA00001353"/>
    </source>
</evidence>
<comment type="catalytic activity">
    <reaction evidence="1">
        <text>7,8-dihydroneopterin = 7,8-dihydromonapterin</text>
        <dbReference type="Rhea" id="RHEA:45328"/>
        <dbReference type="ChEBI" id="CHEBI:17001"/>
        <dbReference type="ChEBI" id="CHEBI:71175"/>
        <dbReference type="EC" id="5.1.99.8"/>
    </reaction>
</comment>
<feature type="domain" description="Dihydroneopterin aldolase/epimerase" evidence="9">
    <location>
        <begin position="4"/>
        <end position="114"/>
    </location>
</feature>
<dbReference type="InterPro" id="IPR006157">
    <property type="entry name" value="FolB_dom"/>
</dbReference>
<dbReference type="Gene3D" id="3.30.1130.10">
    <property type="match status" value="1"/>
</dbReference>
<evidence type="ECO:0000256" key="8">
    <source>
        <dbReference type="RuleBase" id="RU362079"/>
    </source>
</evidence>
<dbReference type="CDD" id="cd00534">
    <property type="entry name" value="DHNA_DHNTPE"/>
    <property type="match status" value="1"/>
</dbReference>
<evidence type="ECO:0000256" key="3">
    <source>
        <dbReference type="ARBA" id="ARBA00005013"/>
    </source>
</evidence>
<dbReference type="SUPFAM" id="SSF55620">
    <property type="entry name" value="Tetrahydrobiopterin biosynthesis enzymes-like"/>
    <property type="match status" value="1"/>
</dbReference>
<comment type="function">
    <text evidence="8">Catalyzes the conversion of 7,8-dihydroneopterin to 6-hydroxymethyl-7,8-dihydropterin.</text>
</comment>
<dbReference type="EC" id="4.1.2.25" evidence="8"/>
<keyword evidence="5 8" id="KW-0289">Folate biosynthesis</keyword>
<accession>A0A1I4RCL1</accession>
<dbReference type="RefSeq" id="WP_090485027.1">
    <property type="nucleotide sequence ID" value="NZ_FOUO01000007.1"/>
</dbReference>
<dbReference type="InterPro" id="IPR006156">
    <property type="entry name" value="Dihydroneopterin_aldolase"/>
</dbReference>
<dbReference type="Proteomes" id="UP000199556">
    <property type="component" value="Unassembled WGS sequence"/>
</dbReference>
<comment type="catalytic activity">
    <reaction evidence="2 8">
        <text>7,8-dihydroneopterin = 6-hydroxymethyl-7,8-dihydropterin + glycolaldehyde</text>
        <dbReference type="Rhea" id="RHEA:10540"/>
        <dbReference type="ChEBI" id="CHEBI:17001"/>
        <dbReference type="ChEBI" id="CHEBI:17071"/>
        <dbReference type="ChEBI" id="CHEBI:44841"/>
        <dbReference type="EC" id="4.1.2.25"/>
    </reaction>
</comment>
<dbReference type="SMART" id="SM00905">
    <property type="entry name" value="FolB"/>
    <property type="match status" value="1"/>
</dbReference>
<dbReference type="EMBL" id="FOUO01000007">
    <property type="protein sequence ID" value="SFM49981.1"/>
    <property type="molecule type" value="Genomic_DNA"/>
</dbReference>
<dbReference type="AlphaFoldDB" id="A0A1I4RCL1"/>
<organism evidence="10 11">
    <name type="scientific">Ectothiorhodospira mobilis</name>
    <dbReference type="NCBI Taxonomy" id="195064"/>
    <lineage>
        <taxon>Bacteria</taxon>
        <taxon>Pseudomonadati</taxon>
        <taxon>Pseudomonadota</taxon>
        <taxon>Gammaproteobacteria</taxon>
        <taxon>Chromatiales</taxon>
        <taxon>Ectothiorhodospiraceae</taxon>
        <taxon>Ectothiorhodospira</taxon>
    </lineage>
</organism>
<reference evidence="10 11" key="1">
    <citation type="submission" date="2016-10" db="EMBL/GenBank/DDBJ databases">
        <authorList>
            <person name="de Groot N.N."/>
        </authorList>
    </citation>
    <scope>NUCLEOTIDE SEQUENCE [LARGE SCALE GENOMIC DNA]</scope>
    <source>
        <strain evidence="10 11">DSM 4180</strain>
    </source>
</reference>
<evidence type="ECO:0000256" key="4">
    <source>
        <dbReference type="ARBA" id="ARBA00005708"/>
    </source>
</evidence>
<sequence length="119" mass="13496">MDIVYIRDLRVETTVGIFDWERSIRQQVRIDLEMGTDIRAGAGSDRIQDVLDYKTVAKRVIALVEGNQRELVEAMAEDIADMLLREFSIPWLRLTLGKPGAVRGAREVGVVIERGERTP</sequence>
<evidence type="ECO:0000256" key="7">
    <source>
        <dbReference type="ARBA" id="ARBA00023239"/>
    </source>
</evidence>
<keyword evidence="6" id="KW-0413">Isomerase</keyword>
<comment type="similarity">
    <text evidence="4 8">Belongs to the DHNA family.</text>
</comment>
<proteinExistence type="inferred from homology"/>
<evidence type="ECO:0000256" key="1">
    <source>
        <dbReference type="ARBA" id="ARBA00000693"/>
    </source>
</evidence>
<gene>
    <name evidence="10" type="ORF">SAMN05421721_107100</name>
</gene>
<protein>
    <recommendedName>
        <fullName evidence="8">7,8-dihydroneopterin aldolase</fullName>
        <ecNumber evidence="8">4.1.2.25</ecNumber>
    </recommendedName>
</protein>
<evidence type="ECO:0000256" key="6">
    <source>
        <dbReference type="ARBA" id="ARBA00023235"/>
    </source>
</evidence>
<evidence type="ECO:0000313" key="11">
    <source>
        <dbReference type="Proteomes" id="UP000199556"/>
    </source>
</evidence>
<evidence type="ECO:0000256" key="5">
    <source>
        <dbReference type="ARBA" id="ARBA00022909"/>
    </source>
</evidence>
<dbReference type="NCBIfam" id="TIGR00526">
    <property type="entry name" value="folB_dom"/>
    <property type="match status" value="1"/>
</dbReference>
<dbReference type="Pfam" id="PF02152">
    <property type="entry name" value="FolB"/>
    <property type="match status" value="1"/>
</dbReference>
<dbReference type="PANTHER" id="PTHR42844:SF1">
    <property type="entry name" value="DIHYDRONEOPTERIN ALDOLASE 1-RELATED"/>
    <property type="match status" value="1"/>
</dbReference>
<dbReference type="PANTHER" id="PTHR42844">
    <property type="entry name" value="DIHYDRONEOPTERIN ALDOLASE 1-RELATED"/>
    <property type="match status" value="1"/>
</dbReference>
<keyword evidence="7 8" id="KW-0456">Lyase</keyword>
<dbReference type="UniPathway" id="UPA00077">
    <property type="reaction ID" value="UER00154"/>
</dbReference>
<dbReference type="InterPro" id="IPR043133">
    <property type="entry name" value="GTP-CH-I_C/QueF"/>
</dbReference>
<name>A0A1I4RCL1_ECTMO</name>
<evidence type="ECO:0000313" key="10">
    <source>
        <dbReference type="EMBL" id="SFM49981.1"/>
    </source>
</evidence>
<dbReference type="GO" id="GO:0046656">
    <property type="term" value="P:folic acid biosynthetic process"/>
    <property type="evidence" value="ECO:0007669"/>
    <property type="project" value="UniProtKB-UniRule"/>
</dbReference>
<dbReference type="OrthoDB" id="9810587at2"/>
<keyword evidence="11" id="KW-1185">Reference proteome</keyword>
<dbReference type="GO" id="GO:0046654">
    <property type="term" value="P:tetrahydrofolate biosynthetic process"/>
    <property type="evidence" value="ECO:0007669"/>
    <property type="project" value="UniProtKB-UniRule"/>
</dbReference>
<evidence type="ECO:0000259" key="9">
    <source>
        <dbReference type="SMART" id="SM00905"/>
    </source>
</evidence>
<dbReference type="NCBIfam" id="TIGR00525">
    <property type="entry name" value="folB"/>
    <property type="match status" value="1"/>
</dbReference>
<dbReference type="GO" id="GO:0004150">
    <property type="term" value="F:dihydroneopterin aldolase activity"/>
    <property type="evidence" value="ECO:0007669"/>
    <property type="project" value="UniProtKB-UniRule"/>
</dbReference>